<gene>
    <name evidence="1" type="ORF">ED733_005165</name>
</gene>
<dbReference type="Proteomes" id="UP000317257">
    <property type="component" value="Unassembled WGS sequence"/>
</dbReference>
<evidence type="ECO:0000313" key="2">
    <source>
        <dbReference type="Proteomes" id="UP000317257"/>
    </source>
</evidence>
<protein>
    <submittedName>
        <fullName evidence="1">Uncharacterized protein</fullName>
    </submittedName>
</protein>
<accession>A0A5C6GDL2</accession>
<dbReference type="AlphaFoldDB" id="A0A5C6GDL2"/>
<reference evidence="2" key="1">
    <citation type="submission" date="2018-12" db="EMBL/GenBank/DDBJ databases">
        <title>The complete genome of Metarhizium rileyi, a key fungal pathogen of Lepidoptera.</title>
        <authorList>
            <person name="Binneck E."/>
            <person name="Lastra C.C.L."/>
            <person name="Sosa-Gomez D.R."/>
        </authorList>
    </citation>
    <scope>NUCLEOTIDE SEQUENCE [LARGE SCALE GENOMIC DNA]</scope>
    <source>
        <strain evidence="2">Cep018-CH2</strain>
    </source>
</reference>
<evidence type="ECO:0000313" key="1">
    <source>
        <dbReference type="EMBL" id="TWU75842.1"/>
    </source>
</evidence>
<comment type="caution">
    <text evidence="1">The sequence shown here is derived from an EMBL/GenBank/DDBJ whole genome shotgun (WGS) entry which is preliminary data.</text>
</comment>
<sequence length="591" mass="68640">MTTAIYDSYNHHYFQTPPVRNYHVMYESERYSMPPAFSHDLNAFMNEDYCYYYSDGDEPRSALRRYSERYEEDDPGHTRLRPHIDANRAPAAVHMDPDDPKDITVHMALQTTPDAENFLQQNAQLRRLGHFDAAISQFEKDLASSLDNIYVRVQYGHCLYDARMYRKLAELANKYPFIEMSDEVPVGSAGDLILNWNLLLQKAEALDELDFGGTIEADGLTPKASQYLKYRRLDSTEVQLPRHHDNMIITRDEEIRVIFFETNMSKYMIKRPADWYIVWLDLKYDQRIWDFRDLFLALQEKMGLKKAGDLIVFYDERTFSPIESIIADWSDLDEDESTYFGALDLFSSLAFACMEEKGNMKDAENCLQVAAHFSTYLLEKNVQNLKTRPCMLWMMARVFFEEYKMNNKDDDNIFFKGALRGKYPMSGRTFPYKEMPLYAPLDDEVPEWKLKASGISDAAKKTTRVVLKAAEEIGDVPMQVGCLQQLLDQGSDNPSREIERINELWMHSAETSLTTASVGTPDFTEYSRCMILRALSSKFWEERFYMKRANRIFPDTSHKSGYAGYGDEVSHDRVGKDEVVVVEESRKRASS</sequence>
<dbReference type="EMBL" id="SBHS01000006">
    <property type="protein sequence ID" value="TWU75842.1"/>
    <property type="molecule type" value="Genomic_DNA"/>
</dbReference>
<name>A0A5C6GDL2_METRR</name>
<organism evidence="1 2">
    <name type="scientific">Metarhizium rileyi (strain RCEF 4871)</name>
    <name type="common">Nomuraea rileyi</name>
    <dbReference type="NCBI Taxonomy" id="1649241"/>
    <lineage>
        <taxon>Eukaryota</taxon>
        <taxon>Fungi</taxon>
        <taxon>Dikarya</taxon>
        <taxon>Ascomycota</taxon>
        <taxon>Pezizomycotina</taxon>
        <taxon>Sordariomycetes</taxon>
        <taxon>Hypocreomycetidae</taxon>
        <taxon>Hypocreales</taxon>
        <taxon>Clavicipitaceae</taxon>
        <taxon>Metarhizium</taxon>
    </lineage>
</organism>
<proteinExistence type="predicted"/>